<organism evidence="12 13">
    <name type="scientific">Anaerotruncus colihominis</name>
    <dbReference type="NCBI Taxonomy" id="169435"/>
    <lineage>
        <taxon>Bacteria</taxon>
        <taxon>Bacillati</taxon>
        <taxon>Bacillota</taxon>
        <taxon>Clostridia</taxon>
        <taxon>Eubacteriales</taxon>
        <taxon>Oscillospiraceae</taxon>
        <taxon>Anaerotruncus</taxon>
    </lineage>
</organism>
<dbReference type="FunFam" id="1.10.287.130:FF:000001">
    <property type="entry name" value="Two-component sensor histidine kinase"/>
    <property type="match status" value="1"/>
</dbReference>
<dbReference type="InterPro" id="IPR036097">
    <property type="entry name" value="HisK_dim/P_sf"/>
</dbReference>
<evidence type="ECO:0000256" key="7">
    <source>
        <dbReference type="ARBA" id="ARBA00023012"/>
    </source>
</evidence>
<evidence type="ECO:0000259" key="11">
    <source>
        <dbReference type="PROSITE" id="PS50885"/>
    </source>
</evidence>
<dbReference type="Pfam" id="PF00672">
    <property type="entry name" value="HAMP"/>
    <property type="match status" value="1"/>
</dbReference>
<evidence type="ECO:0000256" key="3">
    <source>
        <dbReference type="ARBA" id="ARBA00012438"/>
    </source>
</evidence>
<dbReference type="SUPFAM" id="SSF47384">
    <property type="entry name" value="Homodimeric domain of signal transducing histidine kinase"/>
    <property type="match status" value="1"/>
</dbReference>
<feature type="transmembrane region" description="Helical" evidence="9">
    <location>
        <begin position="12"/>
        <end position="33"/>
    </location>
</feature>
<proteinExistence type="predicted"/>
<dbReference type="InterPro" id="IPR003661">
    <property type="entry name" value="HisK_dim/P_dom"/>
</dbReference>
<dbReference type="GO" id="GO:0000155">
    <property type="term" value="F:phosphorelay sensor kinase activity"/>
    <property type="evidence" value="ECO:0007669"/>
    <property type="project" value="InterPro"/>
</dbReference>
<dbReference type="InterPro" id="IPR004358">
    <property type="entry name" value="Sig_transdc_His_kin-like_C"/>
</dbReference>
<dbReference type="RefSeq" id="WP_160209061.1">
    <property type="nucleotide sequence ID" value="NZ_QXWZ01000006.1"/>
</dbReference>
<keyword evidence="5" id="KW-0808">Transferase</keyword>
<dbReference type="FunFam" id="3.30.565.10:FF:000006">
    <property type="entry name" value="Sensor histidine kinase WalK"/>
    <property type="match status" value="1"/>
</dbReference>
<dbReference type="Proteomes" id="UP000446348">
    <property type="component" value="Unassembled WGS sequence"/>
</dbReference>
<evidence type="ECO:0000259" key="10">
    <source>
        <dbReference type="PROSITE" id="PS50109"/>
    </source>
</evidence>
<sequence length="469" mass="51616">MAVKKITKRWMVNNFGVILVILVALEVGFSFGIKTFYYNSVESMVLTQVNVVASQLAAYAEDSSANYSEQVRGLVEDFQARDRMELMAVGLDKKVSFTSSGFEPGGDLSMPDFDTALLSPDGVGKFVGTIDGEKIMAITKISPSVGDQQLAAMRFAVSLELVDRQIILFILVITLICIAIIFFVIFSGSYFIGSIVNPVGEVSVTARKIAHGDFNARLTKKNDDEIGELCDTINYMAEELSANDRMKNDFISSVSHELRTPLTAIKGWAETLADMGGDVDPEMLAKGMRVITSETERLAGMVEELLDFSRIQSGRMKLVKDRMDVIAELSEAVLMFEERARHEGKRLIYNEPDQFASFMGDRNRLRQVFVNIIDNALKYSDRGDTVTIRAAVSESQVDISVADTGIGIREEDLPKIKEKFFKANSTRRGSGIGLAVVDEIVSLHGGTLDITSKENVGTRVTIHLPLGNG</sequence>
<keyword evidence="4" id="KW-0597">Phosphoprotein</keyword>
<dbReference type="EMBL" id="QXWZ01000006">
    <property type="protein sequence ID" value="NBI78197.1"/>
    <property type="molecule type" value="Genomic_DNA"/>
</dbReference>
<evidence type="ECO:0000313" key="12">
    <source>
        <dbReference type="EMBL" id="NBI78197.1"/>
    </source>
</evidence>
<dbReference type="Pfam" id="PF00512">
    <property type="entry name" value="HisKA"/>
    <property type="match status" value="1"/>
</dbReference>
<feature type="transmembrane region" description="Helical" evidence="9">
    <location>
        <begin position="166"/>
        <end position="186"/>
    </location>
</feature>
<gene>
    <name evidence="12" type="ORF">D3Z39_04815</name>
</gene>
<dbReference type="Gene3D" id="6.10.340.10">
    <property type="match status" value="1"/>
</dbReference>
<evidence type="ECO:0000256" key="9">
    <source>
        <dbReference type="SAM" id="Phobius"/>
    </source>
</evidence>
<protein>
    <recommendedName>
        <fullName evidence="3">histidine kinase</fullName>
        <ecNumber evidence="3">2.7.13.3</ecNumber>
    </recommendedName>
</protein>
<dbReference type="InterPro" id="IPR003660">
    <property type="entry name" value="HAMP_dom"/>
</dbReference>
<keyword evidence="9" id="KW-1133">Transmembrane helix</keyword>
<evidence type="ECO:0000256" key="8">
    <source>
        <dbReference type="ARBA" id="ARBA00023136"/>
    </source>
</evidence>
<dbReference type="SMART" id="SM00387">
    <property type="entry name" value="HATPase_c"/>
    <property type="match status" value="1"/>
</dbReference>
<dbReference type="AlphaFoldDB" id="A0A845RFQ3"/>
<dbReference type="CDD" id="cd06225">
    <property type="entry name" value="HAMP"/>
    <property type="match status" value="1"/>
</dbReference>
<dbReference type="InterPro" id="IPR003594">
    <property type="entry name" value="HATPase_dom"/>
</dbReference>
<comment type="catalytic activity">
    <reaction evidence="1">
        <text>ATP + protein L-histidine = ADP + protein N-phospho-L-histidine.</text>
        <dbReference type="EC" id="2.7.13.3"/>
    </reaction>
</comment>
<accession>A0A845RFQ3</accession>
<evidence type="ECO:0000313" key="13">
    <source>
        <dbReference type="Proteomes" id="UP000446348"/>
    </source>
</evidence>
<dbReference type="SUPFAM" id="SSF158472">
    <property type="entry name" value="HAMP domain-like"/>
    <property type="match status" value="1"/>
</dbReference>
<evidence type="ECO:0000256" key="5">
    <source>
        <dbReference type="ARBA" id="ARBA00022679"/>
    </source>
</evidence>
<dbReference type="PROSITE" id="PS50109">
    <property type="entry name" value="HIS_KIN"/>
    <property type="match status" value="1"/>
</dbReference>
<dbReference type="EC" id="2.7.13.3" evidence="3"/>
<dbReference type="CDD" id="cd00075">
    <property type="entry name" value="HATPase"/>
    <property type="match status" value="1"/>
</dbReference>
<dbReference type="Gene3D" id="1.10.287.130">
    <property type="match status" value="1"/>
</dbReference>
<name>A0A845RFQ3_9FIRM</name>
<keyword evidence="9" id="KW-0812">Transmembrane</keyword>
<evidence type="ECO:0000256" key="2">
    <source>
        <dbReference type="ARBA" id="ARBA00004370"/>
    </source>
</evidence>
<evidence type="ECO:0000256" key="6">
    <source>
        <dbReference type="ARBA" id="ARBA00022777"/>
    </source>
</evidence>
<reference evidence="12 13" key="1">
    <citation type="submission" date="2018-08" db="EMBL/GenBank/DDBJ databases">
        <title>Murine metabolic-syndrome-specific gut microbial biobank.</title>
        <authorList>
            <person name="Liu C."/>
        </authorList>
    </citation>
    <scope>NUCLEOTIDE SEQUENCE [LARGE SCALE GENOMIC DNA]</scope>
    <source>
        <strain evidence="12 13">X69</strain>
    </source>
</reference>
<dbReference type="SMART" id="SM00304">
    <property type="entry name" value="HAMP"/>
    <property type="match status" value="1"/>
</dbReference>
<evidence type="ECO:0000256" key="4">
    <source>
        <dbReference type="ARBA" id="ARBA00022553"/>
    </source>
</evidence>
<dbReference type="InterPro" id="IPR005467">
    <property type="entry name" value="His_kinase_dom"/>
</dbReference>
<dbReference type="PRINTS" id="PR00344">
    <property type="entry name" value="BCTRLSENSOR"/>
</dbReference>
<dbReference type="Gene3D" id="3.30.565.10">
    <property type="entry name" value="Histidine kinase-like ATPase, C-terminal domain"/>
    <property type="match status" value="1"/>
</dbReference>
<dbReference type="InterPro" id="IPR050736">
    <property type="entry name" value="Sensor_HK_Regulatory"/>
</dbReference>
<dbReference type="PANTHER" id="PTHR43711:SF1">
    <property type="entry name" value="HISTIDINE KINASE 1"/>
    <property type="match status" value="1"/>
</dbReference>
<comment type="caution">
    <text evidence="12">The sequence shown here is derived from an EMBL/GenBank/DDBJ whole genome shotgun (WGS) entry which is preliminary data.</text>
</comment>
<dbReference type="GO" id="GO:0016020">
    <property type="term" value="C:membrane"/>
    <property type="evidence" value="ECO:0007669"/>
    <property type="project" value="UniProtKB-SubCell"/>
</dbReference>
<keyword evidence="8 9" id="KW-0472">Membrane</keyword>
<dbReference type="Pfam" id="PF02518">
    <property type="entry name" value="HATPase_c"/>
    <property type="match status" value="1"/>
</dbReference>
<feature type="domain" description="HAMP" evidence="11">
    <location>
        <begin position="193"/>
        <end position="245"/>
    </location>
</feature>
<dbReference type="PROSITE" id="PS50885">
    <property type="entry name" value="HAMP"/>
    <property type="match status" value="1"/>
</dbReference>
<evidence type="ECO:0000256" key="1">
    <source>
        <dbReference type="ARBA" id="ARBA00000085"/>
    </source>
</evidence>
<keyword evidence="7" id="KW-0902">Two-component regulatory system</keyword>
<dbReference type="InterPro" id="IPR036890">
    <property type="entry name" value="HATPase_C_sf"/>
</dbReference>
<keyword evidence="6 12" id="KW-0418">Kinase</keyword>
<comment type="subcellular location">
    <subcellularLocation>
        <location evidence="2">Membrane</location>
    </subcellularLocation>
</comment>
<dbReference type="CDD" id="cd00082">
    <property type="entry name" value="HisKA"/>
    <property type="match status" value="1"/>
</dbReference>
<dbReference type="SUPFAM" id="SSF55874">
    <property type="entry name" value="ATPase domain of HSP90 chaperone/DNA topoisomerase II/histidine kinase"/>
    <property type="match status" value="1"/>
</dbReference>
<feature type="domain" description="Histidine kinase" evidence="10">
    <location>
        <begin position="253"/>
        <end position="468"/>
    </location>
</feature>
<dbReference type="SMART" id="SM00388">
    <property type="entry name" value="HisKA"/>
    <property type="match status" value="1"/>
</dbReference>
<dbReference type="PANTHER" id="PTHR43711">
    <property type="entry name" value="TWO-COMPONENT HISTIDINE KINASE"/>
    <property type="match status" value="1"/>
</dbReference>
<dbReference type="OrthoDB" id="2359336at2"/>